<gene>
    <name evidence="2" type="ORF">SCHPADRAFT_932878</name>
</gene>
<feature type="region of interest" description="Disordered" evidence="1">
    <location>
        <begin position="1"/>
        <end position="23"/>
    </location>
</feature>
<accession>A0A0H2R4J6</accession>
<keyword evidence="3" id="KW-1185">Reference proteome</keyword>
<reference evidence="2 3" key="1">
    <citation type="submission" date="2015-04" db="EMBL/GenBank/DDBJ databases">
        <title>Complete genome sequence of Schizopora paradoxa KUC8140, a cosmopolitan wood degrader in East Asia.</title>
        <authorList>
            <consortium name="DOE Joint Genome Institute"/>
            <person name="Min B."/>
            <person name="Park H."/>
            <person name="Jang Y."/>
            <person name="Kim J.-J."/>
            <person name="Kim K.H."/>
            <person name="Pangilinan J."/>
            <person name="Lipzen A."/>
            <person name="Riley R."/>
            <person name="Grigoriev I.V."/>
            <person name="Spatafora J.W."/>
            <person name="Choi I.-G."/>
        </authorList>
    </citation>
    <scope>NUCLEOTIDE SEQUENCE [LARGE SCALE GENOMIC DNA]</scope>
    <source>
        <strain evidence="2 3">KUC8140</strain>
    </source>
</reference>
<evidence type="ECO:0000313" key="2">
    <source>
        <dbReference type="EMBL" id="KLO06759.1"/>
    </source>
</evidence>
<proteinExistence type="predicted"/>
<dbReference type="Proteomes" id="UP000053477">
    <property type="component" value="Unassembled WGS sequence"/>
</dbReference>
<dbReference type="EMBL" id="KQ086183">
    <property type="protein sequence ID" value="KLO06759.1"/>
    <property type="molecule type" value="Genomic_DNA"/>
</dbReference>
<dbReference type="InParanoid" id="A0A0H2R4J6"/>
<protein>
    <submittedName>
        <fullName evidence="2">Uncharacterized protein</fullName>
    </submittedName>
</protein>
<evidence type="ECO:0000313" key="3">
    <source>
        <dbReference type="Proteomes" id="UP000053477"/>
    </source>
</evidence>
<dbReference type="AlphaFoldDB" id="A0A0H2R4J6"/>
<sequence length="582" mass="65567">MTRRTSGSWRGRHRNATGAPIQPHRPFHLDSLLKFTMSQRRLVYHVALLEGGRAIDAKIVSVSSGGFGSQAPLRHSLLNKLGSVNNGLVVVGLWYIKNTLLDKIFERTRPQHTMRPTGVTTTALELVLEEIHLRRKAALHHTTMKFSNDGRILDLEGESLKTLSLVHPAWTFLSRHTFGRILVLSDVTDHTAKAVASASNIGLWTREIHLSFSEGFSIPEKSEQEIWNYLRDLFLRTPGALAFNLTTASEHQFNIDSCVKRVSPMLSIFTRLRVLRLHSDDANRPLSDIIRNVTDHPVLFHSLEKAPLENVSLRGFLPCFKGVLRETNEELQVSRMPPVVGDSAVLAGRVYSLAKLIKSIYNSLGLAPEHPEKRSPATGLRYISFKFNTHRHEFFVSTMKLFDGLLSDPLPPRPYQDLFQDADVITVSCAYKIFKKLSPFHSLRFLHATINASHRSPPREAVQELDAFVHLLPPTLEVLIVGFALDSPEKDFSSAAQDKVDAIFTKIPSGLCPKLKMLGVKFFAESKICRTSELMQLINACKKAHIPLVIYDIDLSKGYWKTIGHGIDVEELEMFNFSNYLE</sequence>
<evidence type="ECO:0000256" key="1">
    <source>
        <dbReference type="SAM" id="MobiDB-lite"/>
    </source>
</evidence>
<name>A0A0H2R4J6_9AGAM</name>
<organism evidence="2 3">
    <name type="scientific">Schizopora paradoxa</name>
    <dbReference type="NCBI Taxonomy" id="27342"/>
    <lineage>
        <taxon>Eukaryota</taxon>
        <taxon>Fungi</taxon>
        <taxon>Dikarya</taxon>
        <taxon>Basidiomycota</taxon>
        <taxon>Agaricomycotina</taxon>
        <taxon>Agaricomycetes</taxon>
        <taxon>Hymenochaetales</taxon>
        <taxon>Schizoporaceae</taxon>
        <taxon>Schizopora</taxon>
    </lineage>
</organism>